<gene>
    <name evidence="1" type="ORF">DFP72DRAFT_823436</name>
</gene>
<protein>
    <submittedName>
        <fullName evidence="1">Uncharacterized protein</fullName>
    </submittedName>
</protein>
<dbReference type="EMBL" id="JACGCI010000096">
    <property type="protein sequence ID" value="KAF6746043.1"/>
    <property type="molecule type" value="Genomic_DNA"/>
</dbReference>
<organism evidence="1 2">
    <name type="scientific">Ephemerocybe angulata</name>
    <dbReference type="NCBI Taxonomy" id="980116"/>
    <lineage>
        <taxon>Eukaryota</taxon>
        <taxon>Fungi</taxon>
        <taxon>Dikarya</taxon>
        <taxon>Basidiomycota</taxon>
        <taxon>Agaricomycotina</taxon>
        <taxon>Agaricomycetes</taxon>
        <taxon>Agaricomycetidae</taxon>
        <taxon>Agaricales</taxon>
        <taxon>Agaricineae</taxon>
        <taxon>Psathyrellaceae</taxon>
        <taxon>Ephemerocybe</taxon>
    </lineage>
</organism>
<proteinExistence type="predicted"/>
<comment type="caution">
    <text evidence="1">The sequence shown here is derived from an EMBL/GenBank/DDBJ whole genome shotgun (WGS) entry which is preliminary data.</text>
</comment>
<name>A0A8H6LW25_9AGAR</name>
<dbReference type="Proteomes" id="UP000521943">
    <property type="component" value="Unassembled WGS sequence"/>
</dbReference>
<feature type="non-terminal residue" evidence="1">
    <location>
        <position position="1"/>
    </location>
</feature>
<evidence type="ECO:0000313" key="1">
    <source>
        <dbReference type="EMBL" id="KAF6746043.1"/>
    </source>
</evidence>
<evidence type="ECO:0000313" key="2">
    <source>
        <dbReference type="Proteomes" id="UP000521943"/>
    </source>
</evidence>
<dbReference type="AlphaFoldDB" id="A0A8H6LW25"/>
<sequence length="159" mass="17302">TRNFLLAPQCAPMDPTNLHILTTAYHTLSSAFLASLSPIQSLPVQAFPDFVRSVLNTLPSCRRKLDLKPGRSNHLRGDHLFDIIWTVDALLEVPVEGYNALQTGKSQIISCAHRGGTCTSCNGNEAVSGCSGRKGKAGYSDQKASAMYYTSMGRRRVCL</sequence>
<keyword evidence="2" id="KW-1185">Reference proteome</keyword>
<reference evidence="1 2" key="1">
    <citation type="submission" date="2020-07" db="EMBL/GenBank/DDBJ databases">
        <title>Comparative genomics of pyrophilous fungi reveals a link between fire events and developmental genes.</title>
        <authorList>
            <consortium name="DOE Joint Genome Institute"/>
            <person name="Steindorff A.S."/>
            <person name="Carver A."/>
            <person name="Calhoun S."/>
            <person name="Stillman K."/>
            <person name="Liu H."/>
            <person name="Lipzen A."/>
            <person name="Pangilinan J."/>
            <person name="Labutti K."/>
            <person name="Bruns T.D."/>
            <person name="Grigoriev I.V."/>
        </authorList>
    </citation>
    <scope>NUCLEOTIDE SEQUENCE [LARGE SCALE GENOMIC DNA]</scope>
    <source>
        <strain evidence="1 2">CBS 144469</strain>
    </source>
</reference>
<dbReference type="OrthoDB" id="29024at2759"/>
<accession>A0A8H6LW25</accession>